<accession>A0A0E9TPH1</accession>
<organism evidence="1">
    <name type="scientific">Anguilla anguilla</name>
    <name type="common">European freshwater eel</name>
    <name type="synonym">Muraena anguilla</name>
    <dbReference type="NCBI Taxonomy" id="7936"/>
    <lineage>
        <taxon>Eukaryota</taxon>
        <taxon>Metazoa</taxon>
        <taxon>Chordata</taxon>
        <taxon>Craniata</taxon>
        <taxon>Vertebrata</taxon>
        <taxon>Euteleostomi</taxon>
        <taxon>Actinopterygii</taxon>
        <taxon>Neopterygii</taxon>
        <taxon>Teleostei</taxon>
        <taxon>Anguilliformes</taxon>
        <taxon>Anguillidae</taxon>
        <taxon>Anguilla</taxon>
    </lineage>
</organism>
<reference evidence="1" key="1">
    <citation type="submission" date="2014-11" db="EMBL/GenBank/DDBJ databases">
        <authorList>
            <person name="Amaro Gonzalez C."/>
        </authorList>
    </citation>
    <scope>NUCLEOTIDE SEQUENCE</scope>
</reference>
<evidence type="ECO:0000313" key="1">
    <source>
        <dbReference type="EMBL" id="JAH55476.1"/>
    </source>
</evidence>
<name>A0A0E9TPH1_ANGAN</name>
<dbReference type="AlphaFoldDB" id="A0A0E9TPH1"/>
<protein>
    <submittedName>
        <fullName evidence="1">Uncharacterized protein</fullName>
    </submittedName>
</protein>
<proteinExistence type="predicted"/>
<dbReference type="EMBL" id="GBXM01053101">
    <property type="protein sequence ID" value="JAH55476.1"/>
    <property type="molecule type" value="Transcribed_RNA"/>
</dbReference>
<sequence>MRSWVSRSAWGVKLNPPGGPQCVGFCGFTFSQLPIKALRQGVWIP</sequence>
<reference evidence="1" key="2">
    <citation type="journal article" date="2015" name="Fish Shellfish Immunol.">
        <title>Early steps in the European eel (Anguilla anguilla)-Vibrio vulnificus interaction in the gills: Role of the RtxA13 toxin.</title>
        <authorList>
            <person name="Callol A."/>
            <person name="Pajuelo D."/>
            <person name="Ebbesson L."/>
            <person name="Teles M."/>
            <person name="MacKenzie S."/>
            <person name="Amaro C."/>
        </authorList>
    </citation>
    <scope>NUCLEOTIDE SEQUENCE</scope>
</reference>